<organism evidence="2">
    <name type="scientific">Lygus hesperus</name>
    <name type="common">Western plant bug</name>
    <dbReference type="NCBI Taxonomy" id="30085"/>
    <lineage>
        <taxon>Eukaryota</taxon>
        <taxon>Metazoa</taxon>
        <taxon>Ecdysozoa</taxon>
        <taxon>Arthropoda</taxon>
        <taxon>Hexapoda</taxon>
        <taxon>Insecta</taxon>
        <taxon>Pterygota</taxon>
        <taxon>Neoptera</taxon>
        <taxon>Paraneoptera</taxon>
        <taxon>Hemiptera</taxon>
        <taxon>Heteroptera</taxon>
        <taxon>Panheteroptera</taxon>
        <taxon>Cimicomorpha</taxon>
        <taxon>Miridae</taxon>
        <taxon>Mirini</taxon>
        <taxon>Lygus</taxon>
    </lineage>
</organism>
<feature type="non-terminal residue" evidence="2">
    <location>
        <position position="1"/>
    </location>
</feature>
<gene>
    <name evidence="2" type="primary">ITIH6</name>
    <name evidence="2" type="ORF">CM83_2674</name>
</gene>
<feature type="compositionally biased region" description="Basic and acidic residues" evidence="1">
    <location>
        <begin position="36"/>
        <end position="52"/>
    </location>
</feature>
<feature type="compositionally biased region" description="Polar residues" evidence="1">
    <location>
        <begin position="57"/>
        <end position="70"/>
    </location>
</feature>
<feature type="compositionally biased region" description="Basic and acidic residues" evidence="1">
    <location>
        <begin position="77"/>
        <end position="109"/>
    </location>
</feature>
<evidence type="ECO:0000313" key="2">
    <source>
        <dbReference type="EMBL" id="JAG02493.1"/>
    </source>
</evidence>
<dbReference type="EMBL" id="GBHO01041111">
    <property type="protein sequence ID" value="JAG02493.1"/>
    <property type="molecule type" value="Transcribed_RNA"/>
</dbReference>
<reference evidence="2" key="2">
    <citation type="submission" date="2014-07" db="EMBL/GenBank/DDBJ databases">
        <authorList>
            <person name="Hull J."/>
        </authorList>
    </citation>
    <scope>NUCLEOTIDE SEQUENCE</scope>
</reference>
<feature type="compositionally biased region" description="Polar residues" evidence="1">
    <location>
        <begin position="19"/>
        <end position="33"/>
    </location>
</feature>
<sequence length="208" mass="22890">SHRELRPRRMQNMAAGLSKSFQNIRPSPRSFSMLQMKKDRINARSESGDTSKKVNKVQKSSTAPSNSSALKTKKNQHNSERRSECRHEPVNNEIPIRSERSYGDTDSKKPKSPSHTQQGTSCKQSTESTKMGSNNIAPPPISTATQAVHKTIFSVVQPFQSAVGFISKIAEKAVCTVTPSLQKAEVTVVMPVGSSPEDRVLKESNIIV</sequence>
<evidence type="ECO:0000256" key="1">
    <source>
        <dbReference type="SAM" id="MobiDB-lite"/>
    </source>
</evidence>
<name>A0A0A9W7N3_LYGHE</name>
<dbReference type="AlphaFoldDB" id="A0A0A9W7N3"/>
<feature type="non-terminal residue" evidence="2">
    <location>
        <position position="208"/>
    </location>
</feature>
<protein>
    <submittedName>
        <fullName evidence="2">Inter-alpha-trypsin inhibitor heavy chain H6</fullName>
    </submittedName>
</protein>
<feature type="region of interest" description="Disordered" evidence="1">
    <location>
        <begin position="14"/>
        <end position="134"/>
    </location>
</feature>
<accession>A0A0A9W7N3</accession>
<proteinExistence type="predicted"/>
<reference evidence="2" key="1">
    <citation type="journal article" date="2014" name="PLoS ONE">
        <title>Transcriptome-Based Identification of ABC Transporters in the Western Tarnished Plant Bug Lygus hesperus.</title>
        <authorList>
            <person name="Hull J.J."/>
            <person name="Chaney K."/>
            <person name="Geib S.M."/>
            <person name="Fabrick J.A."/>
            <person name="Brent C.S."/>
            <person name="Walsh D."/>
            <person name="Lavine L.C."/>
        </authorList>
    </citation>
    <scope>NUCLEOTIDE SEQUENCE</scope>
</reference>
<feature type="compositionally biased region" description="Polar residues" evidence="1">
    <location>
        <begin position="113"/>
        <end position="134"/>
    </location>
</feature>